<proteinExistence type="predicted"/>
<evidence type="ECO:0000313" key="1">
    <source>
        <dbReference type="EMBL" id="KAK3069280.1"/>
    </source>
</evidence>
<dbReference type="Proteomes" id="UP001186974">
    <property type="component" value="Unassembled WGS sequence"/>
</dbReference>
<reference evidence="1" key="1">
    <citation type="submission" date="2024-09" db="EMBL/GenBank/DDBJ databases">
        <title>Black Yeasts Isolated from many extreme environments.</title>
        <authorList>
            <person name="Coleine C."/>
            <person name="Stajich J.E."/>
            <person name="Selbmann L."/>
        </authorList>
    </citation>
    <scope>NUCLEOTIDE SEQUENCE</scope>
    <source>
        <strain evidence="1">CCFEE 5737</strain>
    </source>
</reference>
<protein>
    <submittedName>
        <fullName evidence="1">Uncharacterized protein</fullName>
    </submittedName>
</protein>
<dbReference type="EMBL" id="JAWDJW010005135">
    <property type="protein sequence ID" value="KAK3069280.1"/>
    <property type="molecule type" value="Genomic_DNA"/>
</dbReference>
<accession>A0ACC3DGC8</accession>
<gene>
    <name evidence="1" type="ORF">LTS18_000374</name>
</gene>
<sequence>MSNPKLNILISGSGIAGATAAFYLHQSGFNVTVVERAPSVRPQGQNIDVRGPGVRVIHEMGVEDTIRNNLTGEIGMRFVDENNVVRGEFAADQSGQTQTFTSDIEILRGTLAKVLYEHVKDKAEWIFGDYINKIEHSEEKVHVTFAKGTLPRDFDLIVGADGLFSQTRNLAFEEINQDVIKSLG</sequence>
<comment type="caution">
    <text evidence="1">The sequence shown here is derived from an EMBL/GenBank/DDBJ whole genome shotgun (WGS) entry which is preliminary data.</text>
</comment>
<name>A0ACC3DGC8_9PEZI</name>
<organism evidence="1 2">
    <name type="scientific">Coniosporium uncinatum</name>
    <dbReference type="NCBI Taxonomy" id="93489"/>
    <lineage>
        <taxon>Eukaryota</taxon>
        <taxon>Fungi</taxon>
        <taxon>Dikarya</taxon>
        <taxon>Ascomycota</taxon>
        <taxon>Pezizomycotina</taxon>
        <taxon>Dothideomycetes</taxon>
        <taxon>Dothideomycetes incertae sedis</taxon>
        <taxon>Coniosporium</taxon>
    </lineage>
</organism>
<evidence type="ECO:0000313" key="2">
    <source>
        <dbReference type="Proteomes" id="UP001186974"/>
    </source>
</evidence>
<keyword evidence="2" id="KW-1185">Reference proteome</keyword>
<feature type="non-terminal residue" evidence="1">
    <location>
        <position position="184"/>
    </location>
</feature>